<protein>
    <submittedName>
        <fullName evidence="1">Uncharacterized protein</fullName>
    </submittedName>
</protein>
<evidence type="ECO:0000313" key="2">
    <source>
        <dbReference type="Proteomes" id="UP001153076"/>
    </source>
</evidence>
<name>A0A9Q1Q6Z3_9CARY</name>
<sequence>MPFTLRSLFMKNIVPGICEYWCPETNSLHTLKGKVSNSLLDIHGFLGLLLSGFLYDEVVRPSKELKTALERSCNDLFIAFHILRQRFDLKPTIEEWIAFWFCGPVKYHTPMTSGPRSRTYDFGDNVSSNLRMPNFSGFGRAKAFDLDGALELISSGRGFCWNSAIRHQIKETLINNGQLSWVDFAYFASIRSSYVYYRCEDSFVIEHYCPHRLVIRRVECFELRIKTIVYAIICNKEYETFLHLDGDKLIDSQDDTSPF</sequence>
<gene>
    <name evidence="1" type="ORF">Cgig2_030213</name>
</gene>
<dbReference type="Proteomes" id="UP001153076">
    <property type="component" value="Unassembled WGS sequence"/>
</dbReference>
<evidence type="ECO:0000313" key="1">
    <source>
        <dbReference type="EMBL" id="KAJ8430546.1"/>
    </source>
</evidence>
<proteinExistence type="predicted"/>
<organism evidence="1 2">
    <name type="scientific">Carnegiea gigantea</name>
    <dbReference type="NCBI Taxonomy" id="171969"/>
    <lineage>
        <taxon>Eukaryota</taxon>
        <taxon>Viridiplantae</taxon>
        <taxon>Streptophyta</taxon>
        <taxon>Embryophyta</taxon>
        <taxon>Tracheophyta</taxon>
        <taxon>Spermatophyta</taxon>
        <taxon>Magnoliopsida</taxon>
        <taxon>eudicotyledons</taxon>
        <taxon>Gunneridae</taxon>
        <taxon>Pentapetalae</taxon>
        <taxon>Caryophyllales</taxon>
        <taxon>Cactineae</taxon>
        <taxon>Cactaceae</taxon>
        <taxon>Cactoideae</taxon>
        <taxon>Echinocereeae</taxon>
        <taxon>Carnegiea</taxon>
    </lineage>
</organism>
<reference evidence="1" key="1">
    <citation type="submission" date="2022-04" db="EMBL/GenBank/DDBJ databases">
        <title>Carnegiea gigantea Genome sequencing and assembly v2.</title>
        <authorList>
            <person name="Copetti D."/>
            <person name="Sanderson M.J."/>
            <person name="Burquez A."/>
            <person name="Wojciechowski M.F."/>
        </authorList>
    </citation>
    <scope>NUCLEOTIDE SEQUENCE</scope>
    <source>
        <strain evidence="1">SGP5-SGP5p</strain>
        <tissue evidence="1">Aerial part</tissue>
    </source>
</reference>
<keyword evidence="2" id="KW-1185">Reference proteome</keyword>
<dbReference type="OrthoDB" id="694455at2759"/>
<dbReference type="AlphaFoldDB" id="A0A9Q1Q6Z3"/>
<dbReference type="EMBL" id="JAKOGI010000783">
    <property type="protein sequence ID" value="KAJ8430546.1"/>
    <property type="molecule type" value="Genomic_DNA"/>
</dbReference>
<accession>A0A9Q1Q6Z3</accession>
<comment type="caution">
    <text evidence="1">The sequence shown here is derived from an EMBL/GenBank/DDBJ whole genome shotgun (WGS) entry which is preliminary data.</text>
</comment>